<evidence type="ECO:0000256" key="5">
    <source>
        <dbReference type="ARBA" id="ARBA00022989"/>
    </source>
</evidence>
<dbReference type="Proteomes" id="UP001501759">
    <property type="component" value="Unassembled WGS sequence"/>
</dbReference>
<evidence type="ECO:0000256" key="7">
    <source>
        <dbReference type="ARBA" id="ARBA00023136"/>
    </source>
</evidence>
<protein>
    <recommendedName>
        <fullName evidence="10">SecDF P1 head subdomain domain-containing protein</fullName>
    </recommendedName>
</protein>
<dbReference type="Pfam" id="PF22599">
    <property type="entry name" value="SecDF_P1_head"/>
    <property type="match status" value="1"/>
</dbReference>
<name>A0ABP9JRS6_9ACTN</name>
<feature type="compositionally biased region" description="Low complexity" evidence="8">
    <location>
        <begin position="33"/>
        <end position="45"/>
    </location>
</feature>
<reference evidence="12" key="1">
    <citation type="journal article" date="2019" name="Int. J. Syst. Evol. Microbiol.">
        <title>The Global Catalogue of Microorganisms (GCM) 10K type strain sequencing project: providing services to taxonomists for standard genome sequencing and annotation.</title>
        <authorList>
            <consortium name="The Broad Institute Genomics Platform"/>
            <consortium name="The Broad Institute Genome Sequencing Center for Infectious Disease"/>
            <person name="Wu L."/>
            <person name="Ma J."/>
        </authorList>
    </citation>
    <scope>NUCLEOTIDE SEQUENCE [LARGE SCALE GENOMIC DNA]</scope>
    <source>
        <strain evidence="12">JCM 18409</strain>
    </source>
</reference>
<feature type="region of interest" description="Disordered" evidence="8">
    <location>
        <begin position="129"/>
        <end position="152"/>
    </location>
</feature>
<keyword evidence="3" id="KW-0812">Transmembrane</keyword>
<keyword evidence="4" id="KW-0653">Protein transport</keyword>
<dbReference type="Gene3D" id="3.30.1360.200">
    <property type="match status" value="1"/>
</dbReference>
<evidence type="ECO:0000256" key="2">
    <source>
        <dbReference type="ARBA" id="ARBA00022475"/>
    </source>
</evidence>
<sequence>MRPFRPWHAAVIPCVAMVSLSGCAGSASGPKDGASAAGPAHSGSALPSDTAGGGRVVVTFTGASPLSADAVRQAADRMRKRAEHLTGAEVEERGDSIVVTGRAADKDRLEELGDTGELLFRPVLALDAAGGSQATPSPSPTAPQGRALTRGLGLRTDPSAVPSAGADASGAADAALQQRFTALDCSGKQDPVDREDRPQDSVVACADENDATGRDSKYLLGPAVLEGTDVKSSKAEFDKNGAAGWLVQLDFTSAGTAKFAEVTGRLSTNQSPQNQFAIVLDGAVVSAPYVNQSITGGQAQIAGTFDRRSAEQLAATLNAGALPVDLKVSEVTTLPAG</sequence>
<evidence type="ECO:0000256" key="3">
    <source>
        <dbReference type="ARBA" id="ARBA00022692"/>
    </source>
</evidence>
<keyword evidence="2" id="KW-1003">Cell membrane</keyword>
<accession>A0ABP9JRS6</accession>
<evidence type="ECO:0000256" key="1">
    <source>
        <dbReference type="ARBA" id="ARBA00022448"/>
    </source>
</evidence>
<dbReference type="InterPro" id="IPR054384">
    <property type="entry name" value="SecDF_P1_head"/>
</dbReference>
<keyword evidence="5" id="KW-1133">Transmembrane helix</keyword>
<dbReference type="EMBL" id="BAABKB010000075">
    <property type="protein sequence ID" value="GAA5040181.1"/>
    <property type="molecule type" value="Genomic_DNA"/>
</dbReference>
<dbReference type="PANTHER" id="PTHR30081:SF1">
    <property type="entry name" value="PROTEIN TRANSLOCASE SUBUNIT SECD"/>
    <property type="match status" value="1"/>
</dbReference>
<comment type="caution">
    <text evidence="11">The sequence shown here is derived from an EMBL/GenBank/DDBJ whole genome shotgun (WGS) entry which is preliminary data.</text>
</comment>
<evidence type="ECO:0000313" key="12">
    <source>
        <dbReference type="Proteomes" id="UP001501759"/>
    </source>
</evidence>
<proteinExistence type="predicted"/>
<evidence type="ECO:0000256" key="4">
    <source>
        <dbReference type="ARBA" id="ARBA00022927"/>
    </source>
</evidence>
<dbReference type="InterPro" id="IPR022813">
    <property type="entry name" value="SecD/SecF_arch_bac"/>
</dbReference>
<keyword evidence="7" id="KW-0472">Membrane</keyword>
<gene>
    <name evidence="11" type="ORF">GCM10023335_90410</name>
</gene>
<feature type="signal peptide" evidence="9">
    <location>
        <begin position="1"/>
        <end position="24"/>
    </location>
</feature>
<feature type="region of interest" description="Disordered" evidence="8">
    <location>
        <begin position="26"/>
        <end position="51"/>
    </location>
</feature>
<evidence type="ECO:0000313" key="11">
    <source>
        <dbReference type="EMBL" id="GAA5040181.1"/>
    </source>
</evidence>
<keyword evidence="9" id="KW-0732">Signal</keyword>
<dbReference type="PROSITE" id="PS51257">
    <property type="entry name" value="PROKAR_LIPOPROTEIN"/>
    <property type="match status" value="1"/>
</dbReference>
<feature type="domain" description="SecDF P1 head subdomain" evidence="10">
    <location>
        <begin position="215"/>
        <end position="324"/>
    </location>
</feature>
<evidence type="ECO:0000256" key="8">
    <source>
        <dbReference type="SAM" id="MobiDB-lite"/>
    </source>
</evidence>
<dbReference type="PANTHER" id="PTHR30081">
    <property type="entry name" value="PROTEIN-EXPORT MEMBRANE PROTEIN SEC"/>
    <property type="match status" value="1"/>
</dbReference>
<keyword evidence="1" id="KW-0813">Transport</keyword>
<evidence type="ECO:0000256" key="9">
    <source>
        <dbReference type="SAM" id="SignalP"/>
    </source>
</evidence>
<evidence type="ECO:0000259" key="10">
    <source>
        <dbReference type="Pfam" id="PF22599"/>
    </source>
</evidence>
<organism evidence="11 12">
    <name type="scientific">Streptomyces siamensis</name>
    <dbReference type="NCBI Taxonomy" id="1274986"/>
    <lineage>
        <taxon>Bacteria</taxon>
        <taxon>Bacillati</taxon>
        <taxon>Actinomycetota</taxon>
        <taxon>Actinomycetes</taxon>
        <taxon>Kitasatosporales</taxon>
        <taxon>Streptomycetaceae</taxon>
        <taxon>Streptomyces</taxon>
    </lineage>
</organism>
<evidence type="ECO:0000256" key="6">
    <source>
        <dbReference type="ARBA" id="ARBA00023010"/>
    </source>
</evidence>
<feature type="chain" id="PRO_5045594405" description="SecDF P1 head subdomain domain-containing protein" evidence="9">
    <location>
        <begin position="25"/>
        <end position="337"/>
    </location>
</feature>
<keyword evidence="12" id="KW-1185">Reference proteome</keyword>
<dbReference type="RefSeq" id="WP_345658882.1">
    <property type="nucleotide sequence ID" value="NZ_BAABKB010000075.1"/>
</dbReference>
<keyword evidence="6" id="KW-0811">Translocation</keyword>